<dbReference type="PANTHER" id="PTHR43848:SF2">
    <property type="entry name" value="PUTRESCINE TRANSPORT SYSTEM PERMEASE PROTEIN POTI"/>
    <property type="match status" value="1"/>
</dbReference>
<keyword evidence="6 8" id="KW-1133">Transmembrane helix</keyword>
<evidence type="ECO:0000256" key="8">
    <source>
        <dbReference type="RuleBase" id="RU363032"/>
    </source>
</evidence>
<keyword evidence="5 8" id="KW-0812">Transmembrane</keyword>
<reference evidence="10 11" key="1">
    <citation type="journal article" date="2016" name="J. Biotechnol.">
        <title>First complete genome sequence of a species in the genus Microterricola, an extremophilic cold active enzyme producing bacterial strain ERGS5:02 isolated from Sikkim Himalaya.</title>
        <authorList>
            <person name="Himanshu"/>
            <person name="Swarnkar M.K."/>
            <person name="Singh D."/>
            <person name="Kumar R."/>
        </authorList>
    </citation>
    <scope>NUCLEOTIDE SEQUENCE [LARGE SCALE GENOMIC DNA]</scope>
    <source>
        <strain evidence="10 11">ERGS5:02</strain>
    </source>
</reference>
<comment type="subcellular location">
    <subcellularLocation>
        <location evidence="1 8">Cell membrane</location>
        <topology evidence="1 8">Multi-pass membrane protein</topology>
    </subcellularLocation>
</comment>
<keyword evidence="7 8" id="KW-0472">Membrane</keyword>
<evidence type="ECO:0000256" key="7">
    <source>
        <dbReference type="ARBA" id="ARBA00023136"/>
    </source>
</evidence>
<protein>
    <submittedName>
        <fullName evidence="10">Spermidine/putrescine ABC transporter permease</fullName>
    </submittedName>
</protein>
<dbReference type="InterPro" id="IPR035906">
    <property type="entry name" value="MetI-like_sf"/>
</dbReference>
<reference evidence="11" key="2">
    <citation type="submission" date="2016-01" db="EMBL/GenBank/DDBJ databases">
        <title>First complete genome sequence of a species in the genus Microterricola, an extremophilic cold active enzyme producing strain ERGS5:02 isolated from Sikkim Himalaya.</title>
        <authorList>
            <person name="Kumar R."/>
            <person name="Singh D."/>
            <person name="Swarnkar M.K."/>
        </authorList>
    </citation>
    <scope>NUCLEOTIDE SEQUENCE [LARGE SCALE GENOMIC DNA]</scope>
    <source>
        <strain evidence="11">ERGS5:02</strain>
    </source>
</reference>
<dbReference type="KEGG" id="mvd:AWU67_00780"/>
<feature type="transmembrane region" description="Helical" evidence="8">
    <location>
        <begin position="65"/>
        <end position="90"/>
    </location>
</feature>
<sequence>MLRLSLPAKLGLGAVVAVALAFMYVPLFLVVFNSFNAARIATWPVADFSLDWWAKAFTSEPIRAAILNSVIVGLGATAVALLLGTLVAFALQRHTFFGKQSVNLLVVLPIALPGVVTGVALNNTFNQILEPIGIQVGYFGMIVAHGTFCIVMVFNNVLARLRRLSPNVEEASRDLGATPWQTFRLVTFPQFRSAFVAGGILAFALSFDEVVVTIFTAPPGVDTLPLWIMNQMARPNEASLVNVVATVVILASFIPVWVSQRLSRDPADRD</sequence>
<keyword evidence="3 8" id="KW-0813">Transport</keyword>
<dbReference type="GO" id="GO:0005886">
    <property type="term" value="C:plasma membrane"/>
    <property type="evidence" value="ECO:0007669"/>
    <property type="project" value="UniProtKB-SubCell"/>
</dbReference>
<dbReference type="CDD" id="cd06261">
    <property type="entry name" value="TM_PBP2"/>
    <property type="match status" value="1"/>
</dbReference>
<dbReference type="AlphaFoldDB" id="A0A0Y0MC00"/>
<dbReference type="OrthoDB" id="6496035at2"/>
<dbReference type="GO" id="GO:0055085">
    <property type="term" value="P:transmembrane transport"/>
    <property type="evidence" value="ECO:0007669"/>
    <property type="project" value="InterPro"/>
</dbReference>
<evidence type="ECO:0000313" key="11">
    <source>
        <dbReference type="Proteomes" id="UP000058305"/>
    </source>
</evidence>
<feature type="transmembrane region" description="Helical" evidence="8">
    <location>
        <begin position="194"/>
        <end position="218"/>
    </location>
</feature>
<evidence type="ECO:0000256" key="3">
    <source>
        <dbReference type="ARBA" id="ARBA00022448"/>
    </source>
</evidence>
<dbReference type="InterPro" id="IPR051789">
    <property type="entry name" value="Bact_Polyamine_Transport"/>
</dbReference>
<gene>
    <name evidence="10" type="ORF">AWU67_00780</name>
</gene>
<feature type="transmembrane region" description="Helical" evidence="8">
    <location>
        <begin position="238"/>
        <end position="258"/>
    </location>
</feature>
<feature type="domain" description="ABC transmembrane type-1" evidence="9">
    <location>
        <begin position="66"/>
        <end position="259"/>
    </location>
</feature>
<dbReference type="Pfam" id="PF00528">
    <property type="entry name" value="BPD_transp_1"/>
    <property type="match status" value="1"/>
</dbReference>
<evidence type="ECO:0000256" key="4">
    <source>
        <dbReference type="ARBA" id="ARBA00022475"/>
    </source>
</evidence>
<keyword evidence="4" id="KW-1003">Cell membrane</keyword>
<dbReference type="Proteomes" id="UP000058305">
    <property type="component" value="Chromosome"/>
</dbReference>
<name>A0A0Y0MC00_9MICO</name>
<organism evidence="10 11">
    <name type="scientific">Microterricola viridarii</name>
    <dbReference type="NCBI Taxonomy" id="412690"/>
    <lineage>
        <taxon>Bacteria</taxon>
        <taxon>Bacillati</taxon>
        <taxon>Actinomycetota</taxon>
        <taxon>Actinomycetes</taxon>
        <taxon>Micrococcales</taxon>
        <taxon>Microbacteriaceae</taxon>
        <taxon>Microterricola</taxon>
    </lineage>
</organism>
<dbReference type="PANTHER" id="PTHR43848">
    <property type="entry name" value="PUTRESCINE TRANSPORT SYSTEM PERMEASE PROTEIN POTI"/>
    <property type="match status" value="1"/>
</dbReference>
<evidence type="ECO:0000256" key="5">
    <source>
        <dbReference type="ARBA" id="ARBA00022692"/>
    </source>
</evidence>
<feature type="transmembrane region" description="Helical" evidence="8">
    <location>
        <begin position="102"/>
        <end position="120"/>
    </location>
</feature>
<evidence type="ECO:0000256" key="6">
    <source>
        <dbReference type="ARBA" id="ARBA00022989"/>
    </source>
</evidence>
<evidence type="ECO:0000256" key="1">
    <source>
        <dbReference type="ARBA" id="ARBA00004651"/>
    </source>
</evidence>
<evidence type="ECO:0000259" key="9">
    <source>
        <dbReference type="PROSITE" id="PS50928"/>
    </source>
</evidence>
<accession>A0A0Y0MC00</accession>
<evidence type="ECO:0000313" key="10">
    <source>
        <dbReference type="EMBL" id="AMB57631.1"/>
    </source>
</evidence>
<dbReference type="InterPro" id="IPR000515">
    <property type="entry name" value="MetI-like"/>
</dbReference>
<keyword evidence="11" id="KW-1185">Reference proteome</keyword>
<evidence type="ECO:0000256" key="2">
    <source>
        <dbReference type="ARBA" id="ARBA00007069"/>
    </source>
</evidence>
<feature type="transmembrane region" description="Helical" evidence="8">
    <location>
        <begin position="132"/>
        <end position="154"/>
    </location>
</feature>
<dbReference type="RefSeq" id="WP_067225566.1">
    <property type="nucleotide sequence ID" value="NZ_CP014145.1"/>
</dbReference>
<dbReference type="PROSITE" id="PS50928">
    <property type="entry name" value="ABC_TM1"/>
    <property type="match status" value="1"/>
</dbReference>
<dbReference type="EMBL" id="CP014145">
    <property type="protein sequence ID" value="AMB57631.1"/>
    <property type="molecule type" value="Genomic_DNA"/>
</dbReference>
<proteinExistence type="inferred from homology"/>
<feature type="transmembrane region" description="Helical" evidence="8">
    <location>
        <begin position="12"/>
        <end position="35"/>
    </location>
</feature>
<dbReference type="Gene3D" id="1.10.3720.10">
    <property type="entry name" value="MetI-like"/>
    <property type="match status" value="1"/>
</dbReference>
<comment type="similarity">
    <text evidence="2">Belongs to the binding-protein-dependent transport system permease family. CysTW subfamily.</text>
</comment>
<dbReference type="SUPFAM" id="SSF161098">
    <property type="entry name" value="MetI-like"/>
    <property type="match status" value="1"/>
</dbReference>